<dbReference type="Proteomes" id="UP000077521">
    <property type="component" value="Unassembled WGS sequence"/>
</dbReference>
<evidence type="ECO:0000313" key="2">
    <source>
        <dbReference type="Proteomes" id="UP000077521"/>
    </source>
</evidence>
<reference evidence="1" key="2">
    <citation type="journal article" date="2019" name="IMA Fungus">
        <title>Genome sequencing and comparison of five Tilletia species to identify candidate genes for the detection of regulated species infecting wheat.</title>
        <authorList>
            <person name="Nguyen H.D.T."/>
            <person name="Sultana T."/>
            <person name="Kesanakurti P."/>
            <person name="Hambleton S."/>
        </authorList>
    </citation>
    <scope>NUCLEOTIDE SEQUENCE</scope>
    <source>
        <strain evidence="1">DAOMC 236416</strain>
    </source>
</reference>
<organism evidence="1 2">
    <name type="scientific">Tilletia indica</name>
    <dbReference type="NCBI Taxonomy" id="43049"/>
    <lineage>
        <taxon>Eukaryota</taxon>
        <taxon>Fungi</taxon>
        <taxon>Dikarya</taxon>
        <taxon>Basidiomycota</taxon>
        <taxon>Ustilaginomycotina</taxon>
        <taxon>Exobasidiomycetes</taxon>
        <taxon>Tilletiales</taxon>
        <taxon>Tilletiaceae</taxon>
        <taxon>Tilletia</taxon>
    </lineage>
</organism>
<accession>A0A8T8TE53</accession>
<gene>
    <name evidence="1" type="ORF">A4X13_0g1499</name>
</gene>
<dbReference type="AlphaFoldDB" id="A0A8T8TE53"/>
<dbReference type="EMBL" id="LWDF02000059">
    <property type="protein sequence ID" value="KAE8258735.1"/>
    <property type="molecule type" value="Genomic_DNA"/>
</dbReference>
<evidence type="ECO:0000313" key="1">
    <source>
        <dbReference type="EMBL" id="KAE8258735.1"/>
    </source>
</evidence>
<protein>
    <submittedName>
        <fullName evidence="1">Uncharacterized protein</fullName>
    </submittedName>
</protein>
<reference evidence="1" key="1">
    <citation type="submission" date="2016-04" db="EMBL/GenBank/DDBJ databases">
        <authorList>
            <person name="Nguyen H.D."/>
            <person name="Samba Siva P."/>
            <person name="Cullis J."/>
            <person name="Levesque C.A."/>
            <person name="Hambleton S."/>
        </authorList>
    </citation>
    <scope>NUCLEOTIDE SEQUENCE</scope>
    <source>
        <strain evidence="1">DAOMC 236416</strain>
    </source>
</reference>
<keyword evidence="2" id="KW-1185">Reference proteome</keyword>
<comment type="caution">
    <text evidence="1">The sequence shown here is derived from an EMBL/GenBank/DDBJ whole genome shotgun (WGS) entry which is preliminary data.</text>
</comment>
<feature type="non-terminal residue" evidence="1">
    <location>
        <position position="361"/>
    </location>
</feature>
<sequence length="361" mass="40869">TPTLHDADADAAILATQLAKRPHLRNLVKKIHINPAVRLRGNDDDDAVVYTKIIRSCKDTVEQLAIGLHACRGALHSSGHLTATDTHQLRTGLMKEILFPSLRHLTIECKGHRQIEAIEWACFPQLRSVTFLTEDLFGDDHIDRTLAVDLNNPHNIHGGQSLYESLSLLPSGVTTVTFAFTGLNFWREFPDRRSGFQPCSPIFSGADFAYFTASLNSAFKRLVQDRTQEGEGTSNVNQIQLLRLVWPYKPFDGVWEDDDILRPYRNATYDLPKLRKMTSLEERYSQSSEPVLRVDNVEESREGSHSPKLEMYEVDTPIAWQSSFTDRCEIIQGKLEVVWKALLYNTDGDTLDEGSAPTWPF</sequence>
<name>A0A8T8TE53_9BASI</name>
<proteinExistence type="predicted"/>